<organism evidence="1">
    <name type="scientific">Eutreptiella gymnastica</name>
    <dbReference type="NCBI Taxonomy" id="73025"/>
    <lineage>
        <taxon>Eukaryota</taxon>
        <taxon>Discoba</taxon>
        <taxon>Euglenozoa</taxon>
        <taxon>Euglenida</taxon>
        <taxon>Spirocuta</taxon>
        <taxon>Euglenophyceae</taxon>
        <taxon>Eutreptiales</taxon>
        <taxon>Eutreptiaceae</taxon>
        <taxon>Eutreptiella</taxon>
    </lineage>
</organism>
<name>A0A7S4LDI2_9EUGL</name>
<dbReference type="EMBL" id="HBJA01096394">
    <property type="protein sequence ID" value="CAE0822173.1"/>
    <property type="molecule type" value="Transcribed_RNA"/>
</dbReference>
<proteinExistence type="predicted"/>
<sequence>MTHPIAKLMDMPTFATIQLPSLVRAVSDTGVSRAAQLPGACVRTHNLLHSTTCLQTAAVRPVVGHCRMSLAIPSASIAAPFQETLFFPFKLWSASGLWTIVGRALQLFGDRMAVV</sequence>
<dbReference type="AlphaFoldDB" id="A0A7S4LDI2"/>
<gene>
    <name evidence="1" type="ORF">EGYM00163_LOCUS33373</name>
</gene>
<accession>A0A7S4LDI2</accession>
<protein>
    <submittedName>
        <fullName evidence="1">Uncharacterized protein</fullName>
    </submittedName>
</protein>
<reference evidence="1" key="1">
    <citation type="submission" date="2021-01" db="EMBL/GenBank/DDBJ databases">
        <authorList>
            <person name="Corre E."/>
            <person name="Pelletier E."/>
            <person name="Niang G."/>
            <person name="Scheremetjew M."/>
            <person name="Finn R."/>
            <person name="Kale V."/>
            <person name="Holt S."/>
            <person name="Cochrane G."/>
            <person name="Meng A."/>
            <person name="Brown T."/>
            <person name="Cohen L."/>
        </authorList>
    </citation>
    <scope>NUCLEOTIDE SEQUENCE</scope>
    <source>
        <strain evidence="1">CCMP1594</strain>
    </source>
</reference>
<evidence type="ECO:0000313" key="1">
    <source>
        <dbReference type="EMBL" id="CAE0822173.1"/>
    </source>
</evidence>